<sequence length="212" mass="23451">MAGYNPNKAKASGKYAKLDAEDKSLRKWKELLGIVAGAAAAGNPNLVPYYSNCDGPYTSRKPPKFKKEPITIKEGIEYSVKISFKVENGVVSGMKYVQVVKNASMRMDMLKLMMGLYEPCNNLHVKRFVSKESQSGMLARSEENSSRFVAINDQLRPPSFDDSSNQNSQISQPLRTTEASQLRLDKESQDGQKAGNGVDEDDVESNPEDSES</sequence>
<accession>A0AAV0BK47</accession>
<dbReference type="EMBL" id="CALTRL010005817">
    <property type="protein sequence ID" value="CAH7686814.1"/>
    <property type="molecule type" value="Genomic_DNA"/>
</dbReference>
<dbReference type="Proteomes" id="UP001153365">
    <property type="component" value="Unassembled WGS sequence"/>
</dbReference>
<dbReference type="Pfam" id="PF02115">
    <property type="entry name" value="Rho_GDI"/>
    <property type="match status" value="1"/>
</dbReference>
<gene>
    <name evidence="5" type="ORF">PPACK8108_LOCUS21514</name>
</gene>
<evidence type="ECO:0000313" key="6">
    <source>
        <dbReference type="Proteomes" id="UP001153365"/>
    </source>
</evidence>
<dbReference type="SUPFAM" id="SSF81296">
    <property type="entry name" value="E set domains"/>
    <property type="match status" value="1"/>
</dbReference>
<dbReference type="PANTHER" id="PTHR10980:SF3">
    <property type="entry name" value="LD16419P"/>
    <property type="match status" value="1"/>
</dbReference>
<feature type="region of interest" description="Disordered" evidence="4">
    <location>
        <begin position="154"/>
        <end position="212"/>
    </location>
</feature>
<name>A0AAV0BK47_PHAPC</name>
<comment type="subcellular location">
    <subcellularLocation>
        <location evidence="1">Cytoplasm</location>
    </subcellularLocation>
</comment>
<keyword evidence="6" id="KW-1185">Reference proteome</keyword>
<reference evidence="5" key="1">
    <citation type="submission" date="2022-06" db="EMBL/GenBank/DDBJ databases">
        <authorList>
            <consortium name="SYNGENTA / RWTH Aachen University"/>
        </authorList>
    </citation>
    <scope>NUCLEOTIDE SEQUENCE</scope>
</reference>
<dbReference type="PANTHER" id="PTHR10980">
    <property type="entry name" value="RHO GDP-DISSOCIATION INHIBITOR"/>
    <property type="match status" value="1"/>
</dbReference>
<evidence type="ECO:0000256" key="4">
    <source>
        <dbReference type="SAM" id="MobiDB-lite"/>
    </source>
</evidence>
<comment type="similarity">
    <text evidence="2">Belongs to the Rho GDI family.</text>
</comment>
<dbReference type="InterPro" id="IPR014756">
    <property type="entry name" value="Ig_E-set"/>
</dbReference>
<evidence type="ECO:0000256" key="1">
    <source>
        <dbReference type="ARBA" id="ARBA00004496"/>
    </source>
</evidence>
<feature type="compositionally biased region" description="Low complexity" evidence="4">
    <location>
        <begin position="157"/>
        <end position="173"/>
    </location>
</feature>
<dbReference type="Gene3D" id="2.70.50.30">
    <property type="entry name" value="Coagulation Factor XIII, subunit A, domain 1"/>
    <property type="match status" value="1"/>
</dbReference>
<organism evidence="5 6">
    <name type="scientific">Phakopsora pachyrhizi</name>
    <name type="common">Asian soybean rust disease fungus</name>
    <dbReference type="NCBI Taxonomy" id="170000"/>
    <lineage>
        <taxon>Eukaryota</taxon>
        <taxon>Fungi</taxon>
        <taxon>Dikarya</taxon>
        <taxon>Basidiomycota</taxon>
        <taxon>Pucciniomycotina</taxon>
        <taxon>Pucciniomycetes</taxon>
        <taxon>Pucciniales</taxon>
        <taxon>Phakopsoraceae</taxon>
        <taxon>Phakopsora</taxon>
    </lineage>
</organism>
<dbReference type="GO" id="GO:0005094">
    <property type="term" value="F:Rho GDP-dissociation inhibitor activity"/>
    <property type="evidence" value="ECO:0007669"/>
    <property type="project" value="InterPro"/>
</dbReference>
<evidence type="ECO:0000313" key="5">
    <source>
        <dbReference type="EMBL" id="CAH7686814.1"/>
    </source>
</evidence>
<keyword evidence="3" id="KW-0963">Cytoplasm</keyword>
<comment type="caution">
    <text evidence="5">The sequence shown here is derived from an EMBL/GenBank/DDBJ whole genome shotgun (WGS) entry which is preliminary data.</text>
</comment>
<proteinExistence type="inferred from homology"/>
<dbReference type="GO" id="GO:0005829">
    <property type="term" value="C:cytosol"/>
    <property type="evidence" value="ECO:0007669"/>
    <property type="project" value="TreeGrafter"/>
</dbReference>
<protein>
    <submittedName>
        <fullName evidence="5">Immunoglobulin E-set</fullName>
    </submittedName>
</protein>
<evidence type="ECO:0000256" key="2">
    <source>
        <dbReference type="ARBA" id="ARBA00009758"/>
    </source>
</evidence>
<dbReference type="InterPro" id="IPR024792">
    <property type="entry name" value="RhoGDI_dom_sf"/>
</dbReference>
<dbReference type="InterPro" id="IPR000406">
    <property type="entry name" value="Rho_GDI"/>
</dbReference>
<evidence type="ECO:0000256" key="3">
    <source>
        <dbReference type="ARBA" id="ARBA00022490"/>
    </source>
</evidence>
<dbReference type="GO" id="GO:0016020">
    <property type="term" value="C:membrane"/>
    <property type="evidence" value="ECO:0007669"/>
    <property type="project" value="TreeGrafter"/>
</dbReference>
<feature type="compositionally biased region" description="Acidic residues" evidence="4">
    <location>
        <begin position="198"/>
        <end position="212"/>
    </location>
</feature>
<dbReference type="GO" id="GO:0007266">
    <property type="term" value="P:Rho protein signal transduction"/>
    <property type="evidence" value="ECO:0007669"/>
    <property type="project" value="InterPro"/>
</dbReference>
<dbReference type="AlphaFoldDB" id="A0AAV0BK47"/>